<organism evidence="4 5">
    <name type="scientific">Fistulina hepatica ATCC 64428</name>
    <dbReference type="NCBI Taxonomy" id="1128425"/>
    <lineage>
        <taxon>Eukaryota</taxon>
        <taxon>Fungi</taxon>
        <taxon>Dikarya</taxon>
        <taxon>Basidiomycota</taxon>
        <taxon>Agaricomycotina</taxon>
        <taxon>Agaricomycetes</taxon>
        <taxon>Agaricomycetidae</taxon>
        <taxon>Agaricales</taxon>
        <taxon>Fistulinaceae</taxon>
        <taxon>Fistulina</taxon>
    </lineage>
</organism>
<protein>
    <recommendedName>
        <fullName evidence="6">DUF1793-domain-containing protein</fullName>
    </recommendedName>
</protein>
<dbReference type="InterPro" id="IPR008928">
    <property type="entry name" value="6-hairpin_glycosidase_sf"/>
</dbReference>
<dbReference type="InterPro" id="IPR052743">
    <property type="entry name" value="Glutaminase_GtaA"/>
</dbReference>
<feature type="domain" description="Glutaminase A N-terminal" evidence="3">
    <location>
        <begin position="101"/>
        <end position="329"/>
    </location>
</feature>
<keyword evidence="5" id="KW-1185">Reference proteome</keyword>
<dbReference type="InterPro" id="IPR033433">
    <property type="entry name" value="GtaA_N"/>
</dbReference>
<reference evidence="4 5" key="1">
    <citation type="journal article" date="2015" name="Fungal Genet. Biol.">
        <title>Evolution of novel wood decay mechanisms in Agaricales revealed by the genome sequences of Fistulina hepatica and Cylindrobasidium torrendii.</title>
        <authorList>
            <person name="Floudas D."/>
            <person name="Held B.W."/>
            <person name="Riley R."/>
            <person name="Nagy L.G."/>
            <person name="Koehler G."/>
            <person name="Ransdell A.S."/>
            <person name="Younus H."/>
            <person name="Chow J."/>
            <person name="Chiniquy J."/>
            <person name="Lipzen A."/>
            <person name="Tritt A."/>
            <person name="Sun H."/>
            <person name="Haridas S."/>
            <person name="LaButti K."/>
            <person name="Ohm R.A."/>
            <person name="Kues U."/>
            <person name="Blanchette R.A."/>
            <person name="Grigoriev I.V."/>
            <person name="Minto R.E."/>
            <person name="Hibbett D.S."/>
        </authorList>
    </citation>
    <scope>NUCLEOTIDE SEQUENCE [LARGE SCALE GENOMIC DNA]</scope>
    <source>
        <strain evidence="4 5">ATCC 64428</strain>
    </source>
</reference>
<dbReference type="GO" id="GO:0005975">
    <property type="term" value="P:carbohydrate metabolic process"/>
    <property type="evidence" value="ECO:0007669"/>
    <property type="project" value="InterPro"/>
</dbReference>
<dbReference type="Pfam" id="PF17168">
    <property type="entry name" value="DUF5127"/>
    <property type="match status" value="1"/>
</dbReference>
<dbReference type="EMBL" id="KN881694">
    <property type="protein sequence ID" value="KIY50061.1"/>
    <property type="molecule type" value="Genomic_DNA"/>
</dbReference>
<dbReference type="Pfam" id="PF16335">
    <property type="entry name" value="GtaA_6_Hairpin"/>
    <property type="match status" value="1"/>
</dbReference>
<keyword evidence="1" id="KW-0732">Signal</keyword>
<dbReference type="OrthoDB" id="3918848at2759"/>
<dbReference type="PANTHER" id="PTHR31987">
    <property type="entry name" value="GLUTAMINASE A-RELATED"/>
    <property type="match status" value="1"/>
</dbReference>
<gene>
    <name evidence="4" type="ORF">FISHEDRAFT_40005</name>
</gene>
<feature type="chain" id="PRO_5002316142" description="DUF1793-domain-containing protein" evidence="1">
    <location>
        <begin position="19"/>
        <end position="609"/>
    </location>
</feature>
<evidence type="ECO:0000259" key="2">
    <source>
        <dbReference type="Pfam" id="PF16335"/>
    </source>
</evidence>
<evidence type="ECO:0000313" key="4">
    <source>
        <dbReference type="EMBL" id="KIY50061.1"/>
    </source>
</evidence>
<feature type="domain" description="Glutaminase A central" evidence="2">
    <location>
        <begin position="335"/>
        <end position="588"/>
    </location>
</feature>
<proteinExistence type="predicted"/>
<dbReference type="InterPro" id="IPR032514">
    <property type="entry name" value="GtaA_central"/>
</dbReference>
<sequence>MRVLTLTVVTLLWSVALASSDAAFRPALYPLAIRTPFLQTWSNLTVFVGSASSVSEWPTWTNSRILGWEGFIRVDNVTYRWIGGTTGYDIATFLNATMTPTRTIWTSKAGNMDVTVTAFSPIETSDLAKQSFPFIYVSVNASSTDGQSHNVQVYMDISGEWVSGVDDVVVEWNTTQTSTSIYHQVYRQTRASMTETDGVADDSTAYIGMESVSGMTWQTGEDTTCRGLFNETGALDSSVDTDYRDIDTDWPVFAFSVDLGSISSTPSPTVFTIGLLRSPSIEASYNGTEMRMPYFLLQQSSISDAIDTFLTDYEDASSRADALDEALMSAANSISSEFADLVALSTRQAMAGMEITLPSGATDASDVRIFMQNTGIDQRVDPVDTMFSAWPAILYLNASWASYILEPLLVYQSSSSYTYDYAANDLGTSFPVATGDNSQSDSGIENCGDMLIMALAHARVTGDGSLLSKYYTLFRKWGEYLVSNLPSPSSSQTASNNVSGGNSTNLAIKGIIAVKAMSDISHALGNTEDADIFASNATSLYNQWVKLSAGDNSLVEYYGNSSSWELMYNLYADKLLGTGVVADSVCVASQTLSFLLTQLKDILRTNNFL</sequence>
<feature type="signal peptide" evidence="1">
    <location>
        <begin position="1"/>
        <end position="18"/>
    </location>
</feature>
<accession>A0A0D7AFH2</accession>
<name>A0A0D7AFH2_9AGAR</name>
<evidence type="ECO:0000313" key="5">
    <source>
        <dbReference type="Proteomes" id="UP000054144"/>
    </source>
</evidence>
<dbReference type="SUPFAM" id="SSF48208">
    <property type="entry name" value="Six-hairpin glycosidases"/>
    <property type="match status" value="1"/>
</dbReference>
<evidence type="ECO:0008006" key="6">
    <source>
        <dbReference type="Google" id="ProtNLM"/>
    </source>
</evidence>
<dbReference type="PANTHER" id="PTHR31987:SF14">
    <property type="entry name" value="PUTATIVE (AFU_ORTHOLOGUE AFUA_6G09910)-RELATED"/>
    <property type="match status" value="1"/>
</dbReference>
<evidence type="ECO:0000259" key="3">
    <source>
        <dbReference type="Pfam" id="PF17168"/>
    </source>
</evidence>
<evidence type="ECO:0000256" key="1">
    <source>
        <dbReference type="SAM" id="SignalP"/>
    </source>
</evidence>
<dbReference type="Proteomes" id="UP000054144">
    <property type="component" value="Unassembled WGS sequence"/>
</dbReference>
<dbReference type="AlphaFoldDB" id="A0A0D7AFH2"/>